<dbReference type="PROSITE" id="PS50848">
    <property type="entry name" value="START"/>
    <property type="match status" value="1"/>
</dbReference>
<dbReference type="GO" id="GO:0005737">
    <property type="term" value="C:cytoplasm"/>
    <property type="evidence" value="ECO:0007669"/>
    <property type="project" value="UniProtKB-ARBA"/>
</dbReference>
<dbReference type="CDD" id="cd08871">
    <property type="entry name" value="START_STARD10-like"/>
    <property type="match status" value="1"/>
</dbReference>
<feature type="domain" description="START" evidence="2">
    <location>
        <begin position="20"/>
        <end position="284"/>
    </location>
</feature>
<name>A0A194QN04_PAPMA</name>
<feature type="region of interest" description="Disordered" evidence="1">
    <location>
        <begin position="474"/>
        <end position="518"/>
    </location>
</feature>
<evidence type="ECO:0000259" key="2">
    <source>
        <dbReference type="PROSITE" id="PS50848"/>
    </source>
</evidence>
<dbReference type="InParanoid" id="A0A194QN04"/>
<dbReference type="EMBL" id="KQ461194">
    <property type="protein sequence ID" value="KPJ06903.1"/>
    <property type="molecule type" value="Genomic_DNA"/>
</dbReference>
<feature type="compositionally biased region" description="Basic residues" evidence="1">
    <location>
        <begin position="502"/>
        <end position="511"/>
    </location>
</feature>
<dbReference type="Pfam" id="PF01852">
    <property type="entry name" value="START"/>
    <property type="match status" value="1"/>
</dbReference>
<proteinExistence type="predicted"/>
<dbReference type="InterPro" id="IPR051213">
    <property type="entry name" value="START_lipid_transfer"/>
</dbReference>
<protein>
    <submittedName>
        <fullName evidence="3">PCTP-like protein</fullName>
    </submittedName>
</protein>
<organism evidence="3 4">
    <name type="scientific">Papilio machaon</name>
    <name type="common">Old World swallowtail butterfly</name>
    <dbReference type="NCBI Taxonomy" id="76193"/>
    <lineage>
        <taxon>Eukaryota</taxon>
        <taxon>Metazoa</taxon>
        <taxon>Ecdysozoa</taxon>
        <taxon>Arthropoda</taxon>
        <taxon>Hexapoda</taxon>
        <taxon>Insecta</taxon>
        <taxon>Pterygota</taxon>
        <taxon>Neoptera</taxon>
        <taxon>Endopterygota</taxon>
        <taxon>Lepidoptera</taxon>
        <taxon>Glossata</taxon>
        <taxon>Ditrysia</taxon>
        <taxon>Papilionoidea</taxon>
        <taxon>Papilionidae</taxon>
        <taxon>Papilioninae</taxon>
        <taxon>Papilio</taxon>
    </lineage>
</organism>
<dbReference type="GO" id="GO:0008289">
    <property type="term" value="F:lipid binding"/>
    <property type="evidence" value="ECO:0007669"/>
    <property type="project" value="InterPro"/>
</dbReference>
<evidence type="ECO:0000256" key="1">
    <source>
        <dbReference type="SAM" id="MobiDB-lite"/>
    </source>
</evidence>
<accession>A0A194QN04</accession>
<gene>
    <name evidence="3" type="ORF">RR48_11402</name>
</gene>
<dbReference type="InterPro" id="IPR041951">
    <property type="entry name" value="STARD10_START"/>
</dbReference>
<dbReference type="SMART" id="SM00234">
    <property type="entry name" value="START"/>
    <property type="match status" value="1"/>
</dbReference>
<keyword evidence="4" id="KW-1185">Reference proteome</keyword>
<sequence length="518" mass="58808">MGGAGWARGEARVADDSDFETLKQLLSSEDGWNLEYERDGVKVWAEDAAHGALRTVKPPIGVGDLVSTFISRCRSYFLYVSERSKHMIFFVRDVYLSVSNQNVHEPEKSIQIIANKSKKKIDRAVKTDIVVAEFDDVSPDALYDVLHDPEYRSVWDTHMLAAEDAGHINVNNDVGYYAMSCPAPLKNRDFVLQRSWLDTGQEKMILNHSVYHKDYPPRKGFVRAVSLLTGFVVRSRQGAGSWLGYVSRSDPRGALPAWLVNRVTAQLAPRLVHQLHAATRRYPGWKALTDSPYFKPWRNPEQVPSYRISIEDGPSRSEHISFLKAGNASVILVVLRMSMGVDDHFGVSWVTAQLAPRLVHQLHAAARRYPGWKALTDSPYFKPWRNPEQVPSYRISIEDCIDPDAPPPPSEPKPNTSKVKLEVPQHKEVESHSIEDLGDISSEFSVEVEEELDHTTDPTKKRGKFYKLVKSMKNRRKSVQVAKSADNLLDGKPPEEKPEKKKPFKFHRRFSLSRGRED</sequence>
<evidence type="ECO:0000313" key="3">
    <source>
        <dbReference type="EMBL" id="KPJ06903.1"/>
    </source>
</evidence>
<dbReference type="Proteomes" id="UP000053240">
    <property type="component" value="Unassembled WGS sequence"/>
</dbReference>
<feature type="region of interest" description="Disordered" evidence="1">
    <location>
        <begin position="398"/>
        <end position="432"/>
    </location>
</feature>
<dbReference type="InterPro" id="IPR002913">
    <property type="entry name" value="START_lipid-bd_dom"/>
</dbReference>
<feature type="compositionally biased region" description="Basic and acidic residues" evidence="1">
    <location>
        <begin position="419"/>
        <end position="432"/>
    </location>
</feature>
<feature type="compositionally biased region" description="Basic and acidic residues" evidence="1">
    <location>
        <begin position="492"/>
        <end position="501"/>
    </location>
</feature>
<dbReference type="Gene3D" id="3.30.530.20">
    <property type="match status" value="1"/>
</dbReference>
<dbReference type="SUPFAM" id="SSF55961">
    <property type="entry name" value="Bet v1-like"/>
    <property type="match status" value="1"/>
</dbReference>
<dbReference type="PANTHER" id="PTHR19308:SF14">
    <property type="entry name" value="START DOMAIN-CONTAINING PROTEIN"/>
    <property type="match status" value="1"/>
</dbReference>
<evidence type="ECO:0000313" key="4">
    <source>
        <dbReference type="Proteomes" id="UP000053240"/>
    </source>
</evidence>
<dbReference type="InterPro" id="IPR023393">
    <property type="entry name" value="START-like_dom_sf"/>
</dbReference>
<reference evidence="3 4" key="1">
    <citation type="journal article" date="2015" name="Nat. Commun.">
        <title>Outbred genome sequencing and CRISPR/Cas9 gene editing in butterflies.</title>
        <authorList>
            <person name="Li X."/>
            <person name="Fan D."/>
            <person name="Zhang W."/>
            <person name="Liu G."/>
            <person name="Zhang L."/>
            <person name="Zhao L."/>
            <person name="Fang X."/>
            <person name="Chen L."/>
            <person name="Dong Y."/>
            <person name="Chen Y."/>
            <person name="Ding Y."/>
            <person name="Zhao R."/>
            <person name="Feng M."/>
            <person name="Zhu Y."/>
            <person name="Feng Y."/>
            <person name="Jiang X."/>
            <person name="Zhu D."/>
            <person name="Xiang H."/>
            <person name="Feng X."/>
            <person name="Li S."/>
            <person name="Wang J."/>
            <person name="Zhang G."/>
            <person name="Kronforst M.R."/>
            <person name="Wang W."/>
        </authorList>
    </citation>
    <scope>NUCLEOTIDE SEQUENCE [LARGE SCALE GENOMIC DNA]</scope>
    <source>
        <strain evidence="3">Ya'a_city_454_Pm</strain>
        <tissue evidence="3">Whole body</tissue>
    </source>
</reference>
<dbReference type="STRING" id="76193.A0A194QN04"/>
<dbReference type="PANTHER" id="PTHR19308">
    <property type="entry name" value="PHOSPHATIDYLCHOLINE TRANSFER PROTEIN"/>
    <property type="match status" value="1"/>
</dbReference>
<dbReference type="AlphaFoldDB" id="A0A194QN04"/>